<proteinExistence type="predicted"/>
<dbReference type="InterPro" id="IPR001810">
    <property type="entry name" value="F-box_dom"/>
</dbReference>
<dbReference type="PROSITE" id="PS50181">
    <property type="entry name" value="FBOX"/>
    <property type="match status" value="1"/>
</dbReference>
<evidence type="ECO:0000313" key="3">
    <source>
        <dbReference type="Proteomes" id="UP000636479"/>
    </source>
</evidence>
<accession>A0A8H6SGU2</accession>
<dbReference type="Proteomes" id="UP000636479">
    <property type="component" value="Unassembled WGS sequence"/>
</dbReference>
<dbReference type="SUPFAM" id="SSF81383">
    <property type="entry name" value="F-box domain"/>
    <property type="match status" value="1"/>
</dbReference>
<evidence type="ECO:0000313" key="2">
    <source>
        <dbReference type="EMBL" id="KAF7298545.1"/>
    </source>
</evidence>
<protein>
    <submittedName>
        <fullName evidence="2">F-box domain-containing protein</fullName>
    </submittedName>
</protein>
<dbReference type="AlphaFoldDB" id="A0A8H6SGU2"/>
<dbReference type="GeneID" id="59347207"/>
<sequence>MKAVLAVKKGMQTDICGFILSITRAFRSILTRNSPQGLPTESEFTVAMLKAGVADTTSDDAMLSRHGENQAQAPIHVLPTEILAEIFLEVCVNDIPQEQYSFFECSQVCVRWRQVALETPNLWSKINFTTSKLVAICVRRSKSSPLFVECRLIHYFVIQQPTMPQRVGAVLELARDRIKEICLYSRTQHNSLLQALHGGFPMLTKMSISGGIFPNSSSVGTERDLLYPTLHFLDLNGPIYLLYHTGCKLRTLKLVCNLTSALLDALSTLTQLESLTIRLIPITQSSLALPSIPPPLPNVHTIFINGPDHFCAWIACAFSLPKLVRCTVQYWSLLHASQSDLDLVLRTHFPLHARGTALRFRRTLAARHTGEDGDISLYFPENNASTGGRELILSWHEHMFPPSISTFSRILPLEFTENSGTINQDVSLSRVWRSVGTLYLDNWVLASEADREISLWMDILWSLPALHCIKLRGYTEGEVDDWKELVAGIPGGDNITWEITTAEYQWGDEYLNETL</sequence>
<organism evidence="2 3">
    <name type="scientific">Mycena indigotica</name>
    <dbReference type="NCBI Taxonomy" id="2126181"/>
    <lineage>
        <taxon>Eukaryota</taxon>
        <taxon>Fungi</taxon>
        <taxon>Dikarya</taxon>
        <taxon>Basidiomycota</taxon>
        <taxon>Agaricomycotina</taxon>
        <taxon>Agaricomycetes</taxon>
        <taxon>Agaricomycetidae</taxon>
        <taxon>Agaricales</taxon>
        <taxon>Marasmiineae</taxon>
        <taxon>Mycenaceae</taxon>
        <taxon>Mycena</taxon>
    </lineage>
</organism>
<dbReference type="Gene3D" id="1.20.1280.50">
    <property type="match status" value="1"/>
</dbReference>
<dbReference type="RefSeq" id="XP_037217933.1">
    <property type="nucleotide sequence ID" value="XM_037364691.1"/>
</dbReference>
<gene>
    <name evidence="2" type="ORF">MIND_00801200</name>
</gene>
<reference evidence="2" key="1">
    <citation type="submission" date="2020-05" db="EMBL/GenBank/DDBJ databases">
        <title>Mycena genomes resolve the evolution of fungal bioluminescence.</title>
        <authorList>
            <person name="Tsai I.J."/>
        </authorList>
    </citation>
    <scope>NUCLEOTIDE SEQUENCE</scope>
    <source>
        <strain evidence="2">171206Taipei</strain>
    </source>
</reference>
<name>A0A8H6SGU2_9AGAR</name>
<dbReference type="InterPro" id="IPR036047">
    <property type="entry name" value="F-box-like_dom_sf"/>
</dbReference>
<comment type="caution">
    <text evidence="2">The sequence shown here is derived from an EMBL/GenBank/DDBJ whole genome shotgun (WGS) entry which is preliminary data.</text>
</comment>
<dbReference type="OrthoDB" id="3065495at2759"/>
<evidence type="ECO:0000259" key="1">
    <source>
        <dbReference type="PROSITE" id="PS50181"/>
    </source>
</evidence>
<keyword evidence="3" id="KW-1185">Reference proteome</keyword>
<dbReference type="Pfam" id="PF12937">
    <property type="entry name" value="F-box-like"/>
    <property type="match status" value="1"/>
</dbReference>
<feature type="domain" description="F-box" evidence="1">
    <location>
        <begin position="72"/>
        <end position="126"/>
    </location>
</feature>
<dbReference type="EMBL" id="JACAZF010000007">
    <property type="protein sequence ID" value="KAF7298545.1"/>
    <property type="molecule type" value="Genomic_DNA"/>
</dbReference>